<dbReference type="EMBL" id="HBHK01021380">
    <property type="protein sequence ID" value="CAD9698602.1"/>
    <property type="molecule type" value="Transcribed_RNA"/>
</dbReference>
<dbReference type="PANTHER" id="PTHR43861">
    <property type="entry name" value="TRANS-ACONITATE 2-METHYLTRANSFERASE-RELATED"/>
    <property type="match status" value="1"/>
</dbReference>
<reference evidence="3" key="1">
    <citation type="submission" date="2021-01" db="EMBL/GenBank/DDBJ databases">
        <authorList>
            <person name="Corre E."/>
            <person name="Pelletier E."/>
            <person name="Niang G."/>
            <person name="Scheremetjew M."/>
            <person name="Finn R."/>
            <person name="Kale V."/>
            <person name="Holt S."/>
            <person name="Cochrane G."/>
            <person name="Meng A."/>
            <person name="Brown T."/>
            <person name="Cohen L."/>
        </authorList>
    </citation>
    <scope>NUCLEOTIDE SEQUENCE</scope>
    <source>
        <strain evidence="3">NY070348D</strain>
    </source>
</reference>
<dbReference type="InterPro" id="IPR013217">
    <property type="entry name" value="Methyltransf_12"/>
</dbReference>
<evidence type="ECO:0000259" key="2">
    <source>
        <dbReference type="Pfam" id="PF08242"/>
    </source>
</evidence>
<name>A0A7S2WNM5_9STRA</name>
<sequence>MNEVFVEVDASMYPNGLNGDFVLGAEDAWKMEEKYGNGTGKFEDKETRDIAKHLDLLMKEFCADEIGVKKDAVVLDVGAGTGLLVNEFAQIVGKGGHVYATEISEAFAVILRKRFADKKDIVDVVISTDDSMGVDKPGHIDVICICDVYHHFTKPLTMMREAQKLLKTTGKLVVIDFHRDSSRITSHEAGWVERHVRADQATFRSEIESVGFQLLSEPCVEGMNENYIMVFEKTNAS</sequence>
<dbReference type="PANTHER" id="PTHR43861:SF3">
    <property type="entry name" value="PUTATIVE (AFU_ORTHOLOGUE AFUA_2G14390)-RELATED"/>
    <property type="match status" value="1"/>
</dbReference>
<dbReference type="Pfam" id="PF08242">
    <property type="entry name" value="Methyltransf_12"/>
    <property type="match status" value="1"/>
</dbReference>
<dbReference type="CDD" id="cd02440">
    <property type="entry name" value="AdoMet_MTases"/>
    <property type="match status" value="1"/>
</dbReference>
<proteinExistence type="predicted"/>
<dbReference type="Gene3D" id="3.40.50.150">
    <property type="entry name" value="Vaccinia Virus protein VP39"/>
    <property type="match status" value="1"/>
</dbReference>
<dbReference type="AlphaFoldDB" id="A0A7S2WNM5"/>
<accession>A0A7S2WNM5</accession>
<dbReference type="SUPFAM" id="SSF53335">
    <property type="entry name" value="S-adenosyl-L-methionine-dependent methyltransferases"/>
    <property type="match status" value="1"/>
</dbReference>
<dbReference type="GO" id="GO:0016740">
    <property type="term" value="F:transferase activity"/>
    <property type="evidence" value="ECO:0007669"/>
    <property type="project" value="UniProtKB-KW"/>
</dbReference>
<protein>
    <recommendedName>
        <fullName evidence="2">Methyltransferase type 12 domain-containing protein</fullName>
    </recommendedName>
</protein>
<feature type="domain" description="Methyltransferase type 12" evidence="2">
    <location>
        <begin position="75"/>
        <end position="172"/>
    </location>
</feature>
<evidence type="ECO:0000256" key="1">
    <source>
        <dbReference type="ARBA" id="ARBA00022679"/>
    </source>
</evidence>
<evidence type="ECO:0000313" key="3">
    <source>
        <dbReference type="EMBL" id="CAD9698602.1"/>
    </source>
</evidence>
<keyword evidence="1" id="KW-0808">Transferase</keyword>
<organism evidence="3">
    <name type="scientific">Mucochytrium quahogii</name>
    <dbReference type="NCBI Taxonomy" id="96639"/>
    <lineage>
        <taxon>Eukaryota</taxon>
        <taxon>Sar</taxon>
        <taxon>Stramenopiles</taxon>
        <taxon>Bigyra</taxon>
        <taxon>Labyrinthulomycetes</taxon>
        <taxon>Thraustochytrida</taxon>
        <taxon>Thraustochytriidae</taxon>
        <taxon>Mucochytrium</taxon>
    </lineage>
</organism>
<dbReference type="InterPro" id="IPR029063">
    <property type="entry name" value="SAM-dependent_MTases_sf"/>
</dbReference>
<gene>
    <name evidence="3" type="ORF">QSP1433_LOCUS13628</name>
</gene>